<dbReference type="EMBL" id="JASCZI010000416">
    <property type="protein sequence ID" value="MED6111673.1"/>
    <property type="molecule type" value="Genomic_DNA"/>
</dbReference>
<accession>A0ABU6QJH0</accession>
<feature type="domain" description="Retrotransposon gag" evidence="2">
    <location>
        <begin position="178"/>
        <end position="239"/>
    </location>
</feature>
<evidence type="ECO:0000313" key="3">
    <source>
        <dbReference type="EMBL" id="MED6111673.1"/>
    </source>
</evidence>
<dbReference type="Proteomes" id="UP001341840">
    <property type="component" value="Unassembled WGS sequence"/>
</dbReference>
<reference evidence="3 4" key="1">
    <citation type="journal article" date="2023" name="Plants (Basel)">
        <title>Bridging the Gap: Combining Genomics and Transcriptomics Approaches to Understand Stylosanthes scabra, an Orphan Legume from the Brazilian Caatinga.</title>
        <authorList>
            <person name="Ferreira-Neto J.R.C."/>
            <person name="da Silva M.D."/>
            <person name="Binneck E."/>
            <person name="de Melo N.F."/>
            <person name="da Silva R.H."/>
            <person name="de Melo A.L.T.M."/>
            <person name="Pandolfi V."/>
            <person name="Bustamante F.O."/>
            <person name="Brasileiro-Vidal A.C."/>
            <person name="Benko-Iseppon A.M."/>
        </authorList>
    </citation>
    <scope>NUCLEOTIDE SEQUENCE [LARGE SCALE GENOMIC DNA]</scope>
    <source>
        <tissue evidence="3">Leaves</tissue>
    </source>
</reference>
<proteinExistence type="predicted"/>
<feature type="region of interest" description="Disordered" evidence="1">
    <location>
        <begin position="263"/>
        <end position="288"/>
    </location>
</feature>
<comment type="caution">
    <text evidence="3">The sequence shown here is derived from an EMBL/GenBank/DDBJ whole genome shotgun (WGS) entry which is preliminary data.</text>
</comment>
<feature type="compositionally biased region" description="Basic and acidic residues" evidence="1">
    <location>
        <begin position="263"/>
        <end position="285"/>
    </location>
</feature>
<gene>
    <name evidence="3" type="ORF">PIB30_054489</name>
</gene>
<dbReference type="PANTHER" id="PTHR33223">
    <property type="entry name" value="CCHC-TYPE DOMAIN-CONTAINING PROTEIN"/>
    <property type="match status" value="1"/>
</dbReference>
<dbReference type="Pfam" id="PF03732">
    <property type="entry name" value="Retrotrans_gag"/>
    <property type="match status" value="1"/>
</dbReference>
<keyword evidence="4" id="KW-1185">Reference proteome</keyword>
<protein>
    <recommendedName>
        <fullName evidence="2">Retrotransposon gag domain-containing protein</fullName>
    </recommendedName>
</protein>
<dbReference type="PANTHER" id="PTHR33223:SF10">
    <property type="entry name" value="AMINOTRANSFERASE-LIKE PLANT MOBILE DOMAIN-CONTAINING PROTEIN"/>
    <property type="match status" value="1"/>
</dbReference>
<evidence type="ECO:0000313" key="4">
    <source>
        <dbReference type="Proteomes" id="UP001341840"/>
    </source>
</evidence>
<sequence length="302" mass="35160">MEEIPINNEGAGKSSHPLPTPEKEIDQRNQTIQQLEAALRELLERKTREAAIAMKAVKRPEELAKKQQAILDEAEKREKNRSEKLNNKIPIPVDDDSKIGESKDHTWRTSTVVTKAPGREKSKHLFSPHIIAEDLPKKFRYPVEIEPNHRTTDPKHHLDAFENRMLLVNDSDAIQYKAFIINLKKEALTWFNFLPPSSIESFSDLADSFMKNFTTRRRLSKTCLNLYSVGQKSEETLRVIWMVSTRNGRRLKEEGQTAIKIDRNKKDNPRKDHFREERGQREHKSNRSYYNPLSVSLAQFLH</sequence>
<feature type="region of interest" description="Disordered" evidence="1">
    <location>
        <begin position="1"/>
        <end position="28"/>
    </location>
</feature>
<organism evidence="3 4">
    <name type="scientific">Stylosanthes scabra</name>
    <dbReference type="NCBI Taxonomy" id="79078"/>
    <lineage>
        <taxon>Eukaryota</taxon>
        <taxon>Viridiplantae</taxon>
        <taxon>Streptophyta</taxon>
        <taxon>Embryophyta</taxon>
        <taxon>Tracheophyta</taxon>
        <taxon>Spermatophyta</taxon>
        <taxon>Magnoliopsida</taxon>
        <taxon>eudicotyledons</taxon>
        <taxon>Gunneridae</taxon>
        <taxon>Pentapetalae</taxon>
        <taxon>rosids</taxon>
        <taxon>fabids</taxon>
        <taxon>Fabales</taxon>
        <taxon>Fabaceae</taxon>
        <taxon>Papilionoideae</taxon>
        <taxon>50 kb inversion clade</taxon>
        <taxon>dalbergioids sensu lato</taxon>
        <taxon>Dalbergieae</taxon>
        <taxon>Pterocarpus clade</taxon>
        <taxon>Stylosanthes</taxon>
    </lineage>
</organism>
<evidence type="ECO:0000256" key="1">
    <source>
        <dbReference type="SAM" id="MobiDB-lite"/>
    </source>
</evidence>
<evidence type="ECO:0000259" key="2">
    <source>
        <dbReference type="Pfam" id="PF03732"/>
    </source>
</evidence>
<dbReference type="InterPro" id="IPR005162">
    <property type="entry name" value="Retrotrans_gag_dom"/>
</dbReference>
<name>A0ABU6QJH0_9FABA</name>